<feature type="domain" description="RNase H type-1" evidence="3">
    <location>
        <begin position="1022"/>
        <end position="1138"/>
    </location>
</feature>
<dbReference type="GO" id="GO:0004523">
    <property type="term" value="F:RNA-DNA hybrid ribonuclease activity"/>
    <property type="evidence" value="ECO:0007669"/>
    <property type="project" value="InterPro"/>
</dbReference>
<evidence type="ECO:0000259" key="3">
    <source>
        <dbReference type="Pfam" id="PF13456"/>
    </source>
</evidence>
<dbReference type="CDD" id="cd06222">
    <property type="entry name" value="RNase_H_like"/>
    <property type="match status" value="1"/>
</dbReference>
<dbReference type="Pfam" id="PF03372">
    <property type="entry name" value="Exo_endo_phos"/>
    <property type="match status" value="1"/>
</dbReference>
<dbReference type="Pfam" id="PF13456">
    <property type="entry name" value="RVT_3"/>
    <property type="match status" value="1"/>
</dbReference>
<dbReference type="KEGG" id="pda:120110767"/>
<dbReference type="SUPFAM" id="SSF56219">
    <property type="entry name" value="DNase I-like"/>
    <property type="match status" value="1"/>
</dbReference>
<organism evidence="5 6">
    <name type="scientific">Phoenix dactylifera</name>
    <name type="common">Date palm</name>
    <dbReference type="NCBI Taxonomy" id="42345"/>
    <lineage>
        <taxon>Eukaryota</taxon>
        <taxon>Viridiplantae</taxon>
        <taxon>Streptophyta</taxon>
        <taxon>Embryophyta</taxon>
        <taxon>Tracheophyta</taxon>
        <taxon>Spermatophyta</taxon>
        <taxon>Magnoliopsida</taxon>
        <taxon>Liliopsida</taxon>
        <taxon>Arecaceae</taxon>
        <taxon>Coryphoideae</taxon>
        <taxon>Phoeniceae</taxon>
        <taxon>Phoenix</taxon>
    </lineage>
</organism>
<dbReference type="OrthoDB" id="428918at2759"/>
<evidence type="ECO:0000259" key="2">
    <source>
        <dbReference type="Pfam" id="PF03372"/>
    </source>
</evidence>
<keyword evidence="5" id="KW-1185">Reference proteome</keyword>
<dbReference type="InterPro" id="IPR000477">
    <property type="entry name" value="RT_dom"/>
</dbReference>
<dbReference type="InterPro" id="IPR005135">
    <property type="entry name" value="Endo/exonuclease/phosphatase"/>
</dbReference>
<dbReference type="AlphaFoldDB" id="A0A8B9AG62"/>
<dbReference type="InterPro" id="IPR044730">
    <property type="entry name" value="RNase_H-like_dom_plant"/>
</dbReference>
<dbReference type="InterPro" id="IPR026960">
    <property type="entry name" value="RVT-Znf"/>
</dbReference>
<dbReference type="InterPro" id="IPR036691">
    <property type="entry name" value="Endo/exonu/phosph_ase_sf"/>
</dbReference>
<dbReference type="CDD" id="cd01650">
    <property type="entry name" value="RT_nLTR_like"/>
    <property type="match status" value="1"/>
</dbReference>
<reference evidence="5" key="1">
    <citation type="journal article" date="2019" name="Nat. Commun.">
        <title>Genome-wide association mapping of date palm fruit traits.</title>
        <authorList>
            <person name="Hazzouri K.M."/>
            <person name="Gros-Balthazard M."/>
            <person name="Flowers J.M."/>
            <person name="Copetti D."/>
            <person name="Lemansour A."/>
            <person name="Lebrun M."/>
            <person name="Masmoudi K."/>
            <person name="Ferrand S."/>
            <person name="Dhar M.I."/>
            <person name="Fresquez Z.A."/>
            <person name="Rosas U."/>
            <person name="Zhang J."/>
            <person name="Talag J."/>
            <person name="Lee S."/>
            <person name="Kudrna D."/>
            <person name="Powell R.F."/>
            <person name="Leitch I.J."/>
            <person name="Krueger R.R."/>
            <person name="Wing R.A."/>
            <person name="Amiri K.M.A."/>
            <person name="Purugganan M.D."/>
        </authorList>
    </citation>
    <scope>NUCLEOTIDE SEQUENCE [LARGE SCALE GENOMIC DNA]</scope>
    <source>
        <strain evidence="5">cv. Khalas</strain>
    </source>
</reference>
<dbReference type="Gene3D" id="3.30.420.10">
    <property type="entry name" value="Ribonuclease H-like superfamily/Ribonuclease H"/>
    <property type="match status" value="1"/>
</dbReference>
<dbReference type="PANTHER" id="PTHR33710">
    <property type="entry name" value="BNAC02G09200D PROTEIN"/>
    <property type="match status" value="1"/>
</dbReference>
<dbReference type="Pfam" id="PF00078">
    <property type="entry name" value="RVT_1"/>
    <property type="match status" value="1"/>
</dbReference>
<sequence>MMILAWNCRGVAKPSFMSSFKRLVQLHCPEICFLCETRLSGEGLSRVRRRLDREWATYAVDSRGLSGGMLVLWRRGVATMDIFHNCSQQVVMVVSKPGAPPWVLCGVYASTDHRARRVLWQEITNLITQGIPTVVVGDFNCIQGENEKRGGAAYTDRLDRREFRDFVLRNGLVDLGFSGSKFTWCNNQSGSARVWERLDRAFASPDWILRFPTCQVSHLPRIASDHCPLLLSTSSVRAHHSPFRFEKVWLSYPQSWDVVRDAWRTPVRGDAMQAVSRRLELTKRRLRRWNREVVGNIFRRLEGVESSIAELQRKEDLGGALMEDDMSDLRGLLATHHSLLRQHEIFWRQKSRVQWVREGDRNTRFFHRSTIIRRQRSLIHSLRDETGHRVEGEQTVRQTLFDFFRARWTEDDEASHSDRPLRVDRGIGDDERASLIRPVLAQEVQEAVWALATDKAPGPDGFPPFFFRKYWGIIHRGVVEAIQCFFVQAAMPEDWKATFITLIPKRQDAVEPSHFRPISLCTTLYKVVAKIMVGRMKPLLPGIISYEQGAFVAGRNISHNILLAQEMMWDLQRAPKRRSLMAIKLDMERAYDRIKWSFLERALVAYGFHRRWIGWIMGSVLGSIPLYLMAHTVIPKMTLLRIERLLRSFLWGSHGGGHGVHLVAWEQVCRPTSEGGLGVQSLMGRREVLIARHAVRFLLEPHSLWSQVMAARYGCGGLEGVGRGRRVSFMWREIGRYLLTASANTRWLMGDGRSIDVTSEPWVDTLPLGRWPTMVSIEAAEGLRVCDLLAAGGAEWDDARLRQLFGVHLAARIRSIPLPGCAGSDVRVWGTSSRARVRLGDLTRVIQPEQDRGPDGDWIWRYGLHPRVALFLWKVFWDRLPTRAALSRCGWGIPAECGTCGAVESVDHVLFHCIWARLTWQWAEVPQEARSERLQFLHTMRQWLASTRTSQEAIRATCTVYQIWLARNARTLGDRRVSPRFAAEHARVQASEIMPTHSSDRPLTAQGTWGPPSASAAHQMVNFDGSVLDGGTRGGAGFIIRDPHSRVVAAGGCQLFDISVPEAELRAAWAGVRHARMVLQASSIILEGDSATVIRWIQRGETADGTDHPLIRDIRMMMGDGRAFLVKHVFREANGAAD</sequence>
<evidence type="ECO:0000259" key="1">
    <source>
        <dbReference type="Pfam" id="PF00078"/>
    </source>
</evidence>
<dbReference type="InterPro" id="IPR012337">
    <property type="entry name" value="RNaseH-like_sf"/>
</dbReference>
<dbReference type="PANTHER" id="PTHR33710:SF77">
    <property type="entry name" value="DNASE I-LIKE SUPERFAMILY PROTEIN"/>
    <property type="match status" value="1"/>
</dbReference>
<dbReference type="InterPro" id="IPR043502">
    <property type="entry name" value="DNA/RNA_pol_sf"/>
</dbReference>
<dbReference type="SUPFAM" id="SSF53098">
    <property type="entry name" value="Ribonuclease H-like"/>
    <property type="match status" value="1"/>
</dbReference>
<evidence type="ECO:0000259" key="4">
    <source>
        <dbReference type="Pfam" id="PF13966"/>
    </source>
</evidence>
<feature type="domain" description="Endonuclease/exonuclease/phosphatase" evidence="2">
    <location>
        <begin position="5"/>
        <end position="226"/>
    </location>
</feature>
<dbReference type="GO" id="GO:0003676">
    <property type="term" value="F:nucleic acid binding"/>
    <property type="evidence" value="ECO:0007669"/>
    <property type="project" value="InterPro"/>
</dbReference>
<dbReference type="Proteomes" id="UP000228380">
    <property type="component" value="Chromosome 5"/>
</dbReference>
<evidence type="ECO:0000313" key="6">
    <source>
        <dbReference type="RefSeq" id="XP_038982249.1"/>
    </source>
</evidence>
<gene>
    <name evidence="6" type="primary">LOC120110767</name>
</gene>
<reference evidence="6" key="2">
    <citation type="submission" date="2025-08" db="UniProtKB">
        <authorList>
            <consortium name="RefSeq"/>
        </authorList>
    </citation>
    <scope>IDENTIFICATION</scope>
    <source>
        <tissue evidence="6">Young leaves</tissue>
    </source>
</reference>
<dbReference type="Pfam" id="PF13966">
    <property type="entry name" value="zf-RVT"/>
    <property type="match status" value="1"/>
</dbReference>
<feature type="domain" description="Reverse transcriptase" evidence="1">
    <location>
        <begin position="503"/>
        <end position="614"/>
    </location>
</feature>
<evidence type="ECO:0000313" key="5">
    <source>
        <dbReference type="Proteomes" id="UP000228380"/>
    </source>
</evidence>
<protein>
    <submittedName>
        <fullName evidence="6">Uncharacterized protein LOC120110767</fullName>
    </submittedName>
</protein>
<dbReference type="GeneID" id="120110767"/>
<dbReference type="RefSeq" id="XP_038982249.1">
    <property type="nucleotide sequence ID" value="XM_039126321.1"/>
</dbReference>
<feature type="domain" description="Reverse transcriptase zinc-binding" evidence="4">
    <location>
        <begin position="849"/>
        <end position="920"/>
    </location>
</feature>
<dbReference type="InterPro" id="IPR002156">
    <property type="entry name" value="RNaseH_domain"/>
</dbReference>
<dbReference type="Gene3D" id="3.60.10.10">
    <property type="entry name" value="Endonuclease/exonuclease/phosphatase"/>
    <property type="match status" value="1"/>
</dbReference>
<accession>A0A8B9AG62</accession>
<dbReference type="InterPro" id="IPR036397">
    <property type="entry name" value="RNaseH_sf"/>
</dbReference>
<proteinExistence type="predicted"/>
<dbReference type="SUPFAM" id="SSF56672">
    <property type="entry name" value="DNA/RNA polymerases"/>
    <property type="match status" value="1"/>
</dbReference>
<name>A0A8B9AG62_PHODC</name>